<evidence type="ECO:0000256" key="4">
    <source>
        <dbReference type="ARBA" id="ARBA00023163"/>
    </source>
</evidence>
<dbReference type="SUPFAM" id="SSF46689">
    <property type="entry name" value="Homeodomain-like"/>
    <property type="match status" value="1"/>
</dbReference>
<dbReference type="InterPro" id="IPR004111">
    <property type="entry name" value="Repressor_TetR_C"/>
</dbReference>
<dbReference type="KEGG" id="orz:FNH13_15210"/>
<dbReference type="PANTHER" id="PTHR30055">
    <property type="entry name" value="HTH-TYPE TRANSCRIPTIONAL REGULATOR RUTR"/>
    <property type="match status" value="1"/>
</dbReference>
<dbReference type="SUPFAM" id="SSF48498">
    <property type="entry name" value="Tetracyclin repressor-like, C-terminal domain"/>
    <property type="match status" value="1"/>
</dbReference>
<sequence length="203" mass="22022">MARPATPLLSRQRIRDAALALIDTDGLERFSMRRLAGSLGVSAPSLYSHYATREQVLDDVVDLVIADVDTSGFDQGWEEGLLRWARSYRAALAAHPAVAPLVASGAQHREQFLAMADRVHAGLVSTGWRPRRATEISGAVKFVVIGAAVTPFAAGFSDDPALYDGRFPHLDQAHRLRAEAARIDHDAFELCITSLVQGLRPGP</sequence>
<evidence type="ECO:0000256" key="2">
    <source>
        <dbReference type="ARBA" id="ARBA00023015"/>
    </source>
</evidence>
<dbReference type="InterPro" id="IPR009057">
    <property type="entry name" value="Homeodomain-like_sf"/>
</dbReference>
<accession>A0A516GDB4</accession>
<keyword evidence="1" id="KW-0678">Repressor</keyword>
<dbReference type="GO" id="GO:0046677">
    <property type="term" value="P:response to antibiotic"/>
    <property type="evidence" value="ECO:0007669"/>
    <property type="project" value="InterPro"/>
</dbReference>
<feature type="DNA-binding region" description="H-T-H motif" evidence="5">
    <location>
        <begin position="31"/>
        <end position="50"/>
    </location>
</feature>
<dbReference type="PRINTS" id="PR00455">
    <property type="entry name" value="HTHTETR"/>
</dbReference>
<evidence type="ECO:0000259" key="6">
    <source>
        <dbReference type="PROSITE" id="PS50977"/>
    </source>
</evidence>
<organism evidence="7 8">
    <name type="scientific">Ornithinimicrobium ciconiae</name>
    <dbReference type="NCBI Taxonomy" id="2594265"/>
    <lineage>
        <taxon>Bacteria</taxon>
        <taxon>Bacillati</taxon>
        <taxon>Actinomycetota</taxon>
        <taxon>Actinomycetes</taxon>
        <taxon>Micrococcales</taxon>
        <taxon>Ornithinimicrobiaceae</taxon>
        <taxon>Ornithinimicrobium</taxon>
    </lineage>
</organism>
<reference evidence="7 8" key="1">
    <citation type="submission" date="2019-07" db="EMBL/GenBank/DDBJ databases">
        <title>complete genome sequencing of Ornithinimicrobium sp. H23M54.</title>
        <authorList>
            <person name="Bae J.-W."/>
            <person name="Lee S.-Y."/>
        </authorList>
    </citation>
    <scope>NUCLEOTIDE SEQUENCE [LARGE SCALE GENOMIC DNA]</scope>
    <source>
        <strain evidence="7 8">H23M54</strain>
    </source>
</reference>
<dbReference type="PROSITE" id="PS50977">
    <property type="entry name" value="HTH_TETR_2"/>
    <property type="match status" value="1"/>
</dbReference>
<dbReference type="InterPro" id="IPR036271">
    <property type="entry name" value="Tet_transcr_reg_TetR-rel_C_sf"/>
</dbReference>
<dbReference type="Proteomes" id="UP000315395">
    <property type="component" value="Chromosome"/>
</dbReference>
<evidence type="ECO:0000313" key="8">
    <source>
        <dbReference type="Proteomes" id="UP000315395"/>
    </source>
</evidence>
<gene>
    <name evidence="7" type="ORF">FNH13_15210</name>
</gene>
<evidence type="ECO:0000256" key="1">
    <source>
        <dbReference type="ARBA" id="ARBA00022491"/>
    </source>
</evidence>
<evidence type="ECO:0000256" key="5">
    <source>
        <dbReference type="PROSITE-ProRule" id="PRU00335"/>
    </source>
</evidence>
<dbReference type="InterPro" id="IPR001647">
    <property type="entry name" value="HTH_TetR"/>
</dbReference>
<dbReference type="PANTHER" id="PTHR30055:SF151">
    <property type="entry name" value="TRANSCRIPTIONAL REGULATORY PROTEIN"/>
    <property type="match status" value="1"/>
</dbReference>
<dbReference type="OrthoDB" id="329481at2"/>
<feature type="domain" description="HTH tetR-type" evidence="6">
    <location>
        <begin position="8"/>
        <end position="68"/>
    </location>
</feature>
<dbReference type="Pfam" id="PF00440">
    <property type="entry name" value="TetR_N"/>
    <property type="match status" value="1"/>
</dbReference>
<dbReference type="GO" id="GO:0000976">
    <property type="term" value="F:transcription cis-regulatory region binding"/>
    <property type="evidence" value="ECO:0007669"/>
    <property type="project" value="TreeGrafter"/>
</dbReference>
<dbReference type="EMBL" id="CP041616">
    <property type="protein sequence ID" value="QDO89515.1"/>
    <property type="molecule type" value="Genomic_DNA"/>
</dbReference>
<keyword evidence="4" id="KW-0804">Transcription</keyword>
<dbReference type="InterPro" id="IPR003012">
    <property type="entry name" value="Tet_transcr_reg_TetR"/>
</dbReference>
<evidence type="ECO:0000256" key="3">
    <source>
        <dbReference type="ARBA" id="ARBA00023125"/>
    </source>
</evidence>
<dbReference type="GO" id="GO:0045892">
    <property type="term" value="P:negative regulation of DNA-templated transcription"/>
    <property type="evidence" value="ECO:0007669"/>
    <property type="project" value="InterPro"/>
</dbReference>
<dbReference type="PRINTS" id="PR00400">
    <property type="entry name" value="TETREPRESSOR"/>
</dbReference>
<dbReference type="RefSeq" id="WP_143784201.1">
    <property type="nucleotide sequence ID" value="NZ_CP041616.1"/>
</dbReference>
<dbReference type="GO" id="GO:0003700">
    <property type="term" value="F:DNA-binding transcription factor activity"/>
    <property type="evidence" value="ECO:0007669"/>
    <property type="project" value="TreeGrafter"/>
</dbReference>
<evidence type="ECO:0000313" key="7">
    <source>
        <dbReference type="EMBL" id="QDO89515.1"/>
    </source>
</evidence>
<keyword evidence="8" id="KW-1185">Reference proteome</keyword>
<keyword evidence="3 5" id="KW-0238">DNA-binding</keyword>
<protein>
    <submittedName>
        <fullName evidence="7">Helix-turn-helix transcriptional regulator</fullName>
    </submittedName>
</protein>
<keyword evidence="2" id="KW-0805">Transcription regulation</keyword>
<dbReference type="Gene3D" id="1.10.357.10">
    <property type="entry name" value="Tetracycline Repressor, domain 2"/>
    <property type="match status" value="1"/>
</dbReference>
<dbReference type="Pfam" id="PF02909">
    <property type="entry name" value="TetR_C_1"/>
    <property type="match status" value="1"/>
</dbReference>
<dbReference type="AlphaFoldDB" id="A0A516GDB4"/>
<proteinExistence type="predicted"/>
<dbReference type="InterPro" id="IPR050109">
    <property type="entry name" value="HTH-type_TetR-like_transc_reg"/>
</dbReference>
<name>A0A516GDB4_9MICO</name>